<dbReference type="GO" id="GO:0005829">
    <property type="term" value="C:cytosol"/>
    <property type="evidence" value="ECO:0007669"/>
    <property type="project" value="TreeGrafter"/>
</dbReference>
<keyword evidence="4 10" id="KW-0285">Flavoprotein</keyword>
<keyword evidence="8 10" id="KW-0521">NADP</keyword>
<dbReference type="EMBL" id="CP006682">
    <property type="protein sequence ID" value="AHB36175.1"/>
    <property type="molecule type" value="Genomic_DNA"/>
</dbReference>
<reference evidence="12 13" key="1">
    <citation type="journal article" date="2014" name="Genome Announc.">
        <title>Complete Genome Sequence of Spiroplasma apis B31T (ATCC 33834), a Bacterium Associated with May Disease of Honeybees (Apis mellifera).</title>
        <authorList>
            <person name="Ku C."/>
            <person name="Lo W.S."/>
            <person name="Chen L.L."/>
            <person name="Kuo C.H."/>
        </authorList>
    </citation>
    <scope>NUCLEOTIDE SEQUENCE [LARGE SCALE GENOMIC DNA]</scope>
    <source>
        <strain evidence="12">B31</strain>
    </source>
</reference>
<feature type="binding site" evidence="10">
    <location>
        <begin position="9"/>
        <end position="14"/>
    </location>
    <ligand>
        <name>FAD</name>
        <dbReference type="ChEBI" id="CHEBI:57692"/>
    </ligand>
</feature>
<comment type="similarity">
    <text evidence="10">Belongs to the MnmG family. TrmFO subfamily.</text>
</comment>
<evidence type="ECO:0000313" key="13">
    <source>
        <dbReference type="Proteomes" id="UP000018550"/>
    </source>
</evidence>
<comment type="function">
    <text evidence="10">Catalyzes the folate-dependent formation of 5-methyl-uridine at position 54 (M-5-U54) in all tRNAs.</text>
</comment>
<sequence>MKKRINIIGAGLAGCEAAWQLAKRKIDVRLFEIKRVQKNPVQKLDSFAELVCSNTLRSLDNKNAVGTLKEEMKLLDSLILEAAYYAQIPAGGSLAVDREKFSNYITNKLETNKYIEILDEEKVTWDDDEITLIASGPLTTDNLQNEIIKLLGKEYFYFYDAVAPIIKKDTINMDICFRKNRYDKGETEDYINCPMSEEEYKKFYDELVNAQLAEKHLDKEKNLKFFEGCMPVEVMAKRGFNTLRFGPLKPAGLSNIDGSKNFAVVQLRQDNAKDDLYNMVGFQTNLTWKEQKRVFQLIPGLEKAEFVRYGVMHLNNFINSPALLNNYNQLKTNKNIFFAGQITGVEGYVESCSSGIIAAINIYKMINDEPLCSFPKDTVMGALQNYIITTSEKNFQPMKANWSLVENMVIDNKLKKEEKRELYSQRAISSMKEFIKKNNIL</sequence>
<dbReference type="AlphaFoldDB" id="V5RK49"/>
<evidence type="ECO:0000256" key="9">
    <source>
        <dbReference type="ARBA" id="ARBA00023027"/>
    </source>
</evidence>
<evidence type="ECO:0000313" key="12">
    <source>
        <dbReference type="EMBL" id="AHB36175.1"/>
    </source>
</evidence>
<comment type="catalytic activity">
    <reaction evidence="10">
        <text>uridine(54) in tRNA + (6R)-5,10-methylene-5,6,7,8-tetrahydrofolate + NADH + H(+) = 5-methyluridine(54) in tRNA + (6S)-5,6,7,8-tetrahydrofolate + NAD(+)</text>
        <dbReference type="Rhea" id="RHEA:16873"/>
        <dbReference type="Rhea" id="RHEA-COMP:10167"/>
        <dbReference type="Rhea" id="RHEA-COMP:10193"/>
        <dbReference type="ChEBI" id="CHEBI:15378"/>
        <dbReference type="ChEBI" id="CHEBI:15636"/>
        <dbReference type="ChEBI" id="CHEBI:57453"/>
        <dbReference type="ChEBI" id="CHEBI:57540"/>
        <dbReference type="ChEBI" id="CHEBI:57945"/>
        <dbReference type="ChEBI" id="CHEBI:65315"/>
        <dbReference type="ChEBI" id="CHEBI:74447"/>
        <dbReference type="EC" id="2.1.1.74"/>
    </reaction>
</comment>
<dbReference type="NCBIfam" id="TIGR00137">
    <property type="entry name" value="gid_trmFO"/>
    <property type="match status" value="1"/>
</dbReference>
<evidence type="ECO:0000256" key="7">
    <source>
        <dbReference type="ARBA" id="ARBA00022827"/>
    </source>
</evidence>
<dbReference type="PANTHER" id="PTHR11806">
    <property type="entry name" value="GLUCOSE INHIBITED DIVISION PROTEIN A"/>
    <property type="match status" value="1"/>
</dbReference>
<dbReference type="Proteomes" id="UP000018550">
    <property type="component" value="Chromosome"/>
</dbReference>
<comment type="cofactor">
    <cofactor evidence="1 10">
        <name>FAD</name>
        <dbReference type="ChEBI" id="CHEBI:57692"/>
    </cofactor>
</comment>
<evidence type="ECO:0000256" key="6">
    <source>
        <dbReference type="ARBA" id="ARBA00022694"/>
    </source>
</evidence>
<evidence type="ECO:0000256" key="5">
    <source>
        <dbReference type="ARBA" id="ARBA00022679"/>
    </source>
</evidence>
<feature type="domain" description="MnmG N-terminal" evidence="11">
    <location>
        <begin position="5"/>
        <end position="368"/>
    </location>
</feature>
<comment type="catalytic activity">
    <reaction evidence="10">
        <text>uridine(54) in tRNA + (6R)-5,10-methylene-5,6,7,8-tetrahydrofolate + NADPH + H(+) = 5-methyluridine(54) in tRNA + (6S)-5,6,7,8-tetrahydrofolate + NADP(+)</text>
        <dbReference type="Rhea" id="RHEA:62372"/>
        <dbReference type="Rhea" id="RHEA-COMP:10167"/>
        <dbReference type="Rhea" id="RHEA-COMP:10193"/>
        <dbReference type="ChEBI" id="CHEBI:15378"/>
        <dbReference type="ChEBI" id="CHEBI:15636"/>
        <dbReference type="ChEBI" id="CHEBI:57453"/>
        <dbReference type="ChEBI" id="CHEBI:57783"/>
        <dbReference type="ChEBI" id="CHEBI:58349"/>
        <dbReference type="ChEBI" id="CHEBI:65315"/>
        <dbReference type="ChEBI" id="CHEBI:74447"/>
        <dbReference type="EC" id="2.1.1.74"/>
    </reaction>
</comment>
<evidence type="ECO:0000256" key="4">
    <source>
        <dbReference type="ARBA" id="ARBA00022630"/>
    </source>
</evidence>
<dbReference type="GO" id="GO:0047151">
    <property type="term" value="F:tRNA (uracil(54)-C5)-methyltransferase activity, 5,10-methylenetetrahydrofolate-dependent"/>
    <property type="evidence" value="ECO:0007669"/>
    <property type="project" value="UniProtKB-UniRule"/>
</dbReference>
<dbReference type="HOGENOM" id="CLU_033057_1_0_14"/>
<dbReference type="HAMAP" id="MF_01037">
    <property type="entry name" value="TrmFO"/>
    <property type="match status" value="1"/>
</dbReference>
<organism evidence="12 13">
    <name type="scientific">Spiroplasma apis B31</name>
    <dbReference type="NCBI Taxonomy" id="1276258"/>
    <lineage>
        <taxon>Bacteria</taxon>
        <taxon>Bacillati</taxon>
        <taxon>Mycoplasmatota</taxon>
        <taxon>Mollicutes</taxon>
        <taxon>Entomoplasmatales</taxon>
        <taxon>Spiroplasmataceae</taxon>
        <taxon>Spiroplasma</taxon>
    </lineage>
</organism>
<dbReference type="Gene3D" id="3.50.50.60">
    <property type="entry name" value="FAD/NAD(P)-binding domain"/>
    <property type="match status" value="2"/>
</dbReference>
<dbReference type="InterPro" id="IPR040131">
    <property type="entry name" value="MnmG_N"/>
</dbReference>
<keyword evidence="6 10" id="KW-0819">tRNA processing</keyword>
<dbReference type="InterPro" id="IPR004417">
    <property type="entry name" value="TrmFO"/>
</dbReference>
<protein>
    <recommendedName>
        <fullName evidence="10">Methylenetetrahydrofolate--tRNA-(uracil-5-)-methyltransferase TrmFO</fullName>
        <ecNumber evidence="10">2.1.1.74</ecNumber>
    </recommendedName>
    <alternativeName>
        <fullName evidence="10">Folate-dependent tRNA (uracil-5-)-methyltransferase</fullName>
    </alternativeName>
    <alternativeName>
        <fullName evidence="10">Folate-dependent tRNA(M-5-U54)-methyltransferase</fullName>
    </alternativeName>
</protein>
<dbReference type="GO" id="GO:0002098">
    <property type="term" value="P:tRNA wobble uridine modification"/>
    <property type="evidence" value="ECO:0007669"/>
    <property type="project" value="TreeGrafter"/>
</dbReference>
<name>V5RK49_SPIAP</name>
<dbReference type="GO" id="GO:0050660">
    <property type="term" value="F:flavin adenine dinucleotide binding"/>
    <property type="evidence" value="ECO:0007669"/>
    <property type="project" value="UniProtKB-UniRule"/>
</dbReference>
<evidence type="ECO:0000256" key="3">
    <source>
        <dbReference type="ARBA" id="ARBA00022603"/>
    </source>
</evidence>
<dbReference type="eggNOG" id="COG1206">
    <property type="taxonomic scope" value="Bacteria"/>
</dbReference>
<evidence type="ECO:0000259" key="11">
    <source>
        <dbReference type="Pfam" id="PF01134"/>
    </source>
</evidence>
<dbReference type="OrthoDB" id="9803114at2"/>
<keyword evidence="3 10" id="KW-0489">Methyltransferase</keyword>
<accession>V5RK49</accession>
<keyword evidence="2 10" id="KW-0963">Cytoplasm</keyword>
<keyword evidence="7 10" id="KW-0274">FAD</keyword>
<dbReference type="RefSeq" id="WP_023789109.1">
    <property type="nucleotide sequence ID" value="NC_022998.1"/>
</dbReference>
<evidence type="ECO:0000256" key="8">
    <source>
        <dbReference type="ARBA" id="ARBA00022857"/>
    </source>
</evidence>
<evidence type="ECO:0000256" key="10">
    <source>
        <dbReference type="HAMAP-Rule" id="MF_01037"/>
    </source>
</evidence>
<dbReference type="SUPFAM" id="SSF51905">
    <property type="entry name" value="FAD/NAD(P)-binding domain"/>
    <property type="match status" value="1"/>
</dbReference>
<dbReference type="Pfam" id="PF01134">
    <property type="entry name" value="GIDA"/>
    <property type="match status" value="1"/>
</dbReference>
<keyword evidence="13" id="KW-1185">Reference proteome</keyword>
<dbReference type="STRING" id="1276258.SAPIS_v1c03290"/>
<dbReference type="KEGG" id="sapi:SAPIS_v1c03290"/>
<evidence type="ECO:0000256" key="2">
    <source>
        <dbReference type="ARBA" id="ARBA00022490"/>
    </source>
</evidence>
<dbReference type="PANTHER" id="PTHR11806:SF2">
    <property type="entry name" value="METHYLENETETRAHYDROFOLATE--TRNA-(URACIL-5-)-METHYLTRANSFERASE TRMFO"/>
    <property type="match status" value="1"/>
</dbReference>
<dbReference type="InterPro" id="IPR036188">
    <property type="entry name" value="FAD/NAD-bd_sf"/>
</dbReference>
<proteinExistence type="inferred from homology"/>
<dbReference type="PATRIC" id="fig|1276258.3.peg.325"/>
<keyword evidence="9 10" id="KW-0520">NAD</keyword>
<gene>
    <name evidence="12" type="primary">gid2</name>
    <name evidence="10" type="synonym">trmFO</name>
    <name evidence="12" type="ORF">SAPIS_v1c03290</name>
</gene>
<comment type="subcellular location">
    <subcellularLocation>
        <location evidence="10">Cytoplasm</location>
    </subcellularLocation>
</comment>
<evidence type="ECO:0000256" key="1">
    <source>
        <dbReference type="ARBA" id="ARBA00001974"/>
    </source>
</evidence>
<dbReference type="InterPro" id="IPR002218">
    <property type="entry name" value="MnmG-rel"/>
</dbReference>
<dbReference type="GO" id="GO:0030488">
    <property type="term" value="P:tRNA methylation"/>
    <property type="evidence" value="ECO:0007669"/>
    <property type="project" value="TreeGrafter"/>
</dbReference>
<keyword evidence="5 10" id="KW-0808">Transferase</keyword>
<dbReference type="NCBIfam" id="NF003739">
    <property type="entry name" value="PRK05335.1"/>
    <property type="match status" value="1"/>
</dbReference>
<dbReference type="PROSITE" id="PS51257">
    <property type="entry name" value="PROKAR_LIPOPROTEIN"/>
    <property type="match status" value="1"/>
</dbReference>
<dbReference type="EC" id="2.1.1.74" evidence="10"/>